<dbReference type="PANTHER" id="PTHR10460:SF60">
    <property type="entry name" value="ABI GENE FAMILY MEMBER 3"/>
    <property type="match status" value="1"/>
</dbReference>
<dbReference type="InterPro" id="IPR012849">
    <property type="entry name" value="Abl-interactor_HHR_dom"/>
</dbReference>
<evidence type="ECO:0000259" key="8">
    <source>
        <dbReference type="Pfam" id="PF15867"/>
    </source>
</evidence>
<evidence type="ECO:0000256" key="6">
    <source>
        <dbReference type="SAM" id="MobiDB-lite"/>
    </source>
</evidence>
<comment type="subcellular location">
    <subcellularLocation>
        <location evidence="1">Cytoplasm</location>
    </subcellularLocation>
</comment>
<evidence type="ECO:0000313" key="9">
    <source>
        <dbReference type="EMBL" id="KAG7505834.1"/>
    </source>
</evidence>
<feature type="domain" description="Dynein attachment factor N-terminal" evidence="8">
    <location>
        <begin position="49"/>
        <end position="116"/>
    </location>
</feature>
<proteinExistence type="inferred from homology"/>
<dbReference type="GO" id="GO:0035591">
    <property type="term" value="F:signaling adaptor activity"/>
    <property type="evidence" value="ECO:0007669"/>
    <property type="project" value="TreeGrafter"/>
</dbReference>
<dbReference type="Pfam" id="PF07815">
    <property type="entry name" value="Abi_HHR"/>
    <property type="match status" value="1"/>
</dbReference>
<sequence length="406" mass="45531">MRAPAACCHGNTVACGERADKTALKRFEQHERGAETRILVMASSQRDVIDFSALERELQAAVECERTYERENNAKLRAVSQRVASYREFRDMVLSCHLRPLEKKDKDGASRKQPWNPVAPPPSNQVHTGRGRTLNVLMETRSMTQGPNLYFHDHFCGASIARLQINIMKNFDDEVRKILEEAPNARKALMENYDNLLKVSEYCHDNYLQSGDNSRKALEETKNFTNQSLASIAYQITTLASSVLSLFDAQTNQLCHMESSINLIGQTVEMHKEKVSRREIGVFTAVRRVPRSHKILPPIKPPAGVQPCPLYSRQPINYQQLDGLGHGVKVCGKQSDRTGMIRKHGASIRFCLILFLLKRIFVSATWTHVCVCVCVCVWLVGSLRTVGCPGGLSAGNTCVCVKCLEL</sequence>
<comment type="similarity">
    <text evidence="2">Belongs to the ABI family.</text>
</comment>
<name>A0AAV6RMW3_SOLSE</name>
<dbReference type="GO" id="GO:0098858">
    <property type="term" value="C:actin-based cell projection"/>
    <property type="evidence" value="ECO:0007669"/>
    <property type="project" value="TreeGrafter"/>
</dbReference>
<accession>A0AAV6RMW3</accession>
<evidence type="ECO:0000256" key="2">
    <source>
        <dbReference type="ARBA" id="ARBA00010020"/>
    </source>
</evidence>
<protein>
    <submittedName>
        <fullName evidence="9">Abl interactor 1-like isoform X1</fullName>
    </submittedName>
</protein>
<dbReference type="AlphaFoldDB" id="A0AAV6RMW3"/>
<dbReference type="GO" id="GO:0017124">
    <property type="term" value="F:SH3 domain binding"/>
    <property type="evidence" value="ECO:0007669"/>
    <property type="project" value="TreeGrafter"/>
</dbReference>
<evidence type="ECO:0000256" key="4">
    <source>
        <dbReference type="ARBA" id="ARBA00022553"/>
    </source>
</evidence>
<organism evidence="9 10">
    <name type="scientific">Solea senegalensis</name>
    <name type="common">Senegalese sole</name>
    <dbReference type="NCBI Taxonomy" id="28829"/>
    <lineage>
        <taxon>Eukaryota</taxon>
        <taxon>Metazoa</taxon>
        <taxon>Chordata</taxon>
        <taxon>Craniata</taxon>
        <taxon>Vertebrata</taxon>
        <taxon>Euteleostomi</taxon>
        <taxon>Actinopterygii</taxon>
        <taxon>Neopterygii</taxon>
        <taxon>Teleostei</taxon>
        <taxon>Neoteleostei</taxon>
        <taxon>Acanthomorphata</taxon>
        <taxon>Carangaria</taxon>
        <taxon>Pleuronectiformes</taxon>
        <taxon>Pleuronectoidei</taxon>
        <taxon>Soleidae</taxon>
        <taxon>Solea</taxon>
    </lineage>
</organism>
<keyword evidence="3" id="KW-0963">Cytoplasm</keyword>
<evidence type="ECO:0000256" key="3">
    <source>
        <dbReference type="ARBA" id="ARBA00022490"/>
    </source>
</evidence>
<evidence type="ECO:0000256" key="5">
    <source>
        <dbReference type="ARBA" id="ARBA00023054"/>
    </source>
</evidence>
<keyword evidence="4" id="KW-0597">Phosphoprotein</keyword>
<dbReference type="EMBL" id="JAGKHQ010000011">
    <property type="protein sequence ID" value="KAG7505834.1"/>
    <property type="molecule type" value="Genomic_DNA"/>
</dbReference>
<keyword evidence="5" id="KW-0175">Coiled coil</keyword>
<dbReference type="Proteomes" id="UP000693946">
    <property type="component" value="Linkage Group LG19"/>
</dbReference>
<evidence type="ECO:0000259" key="7">
    <source>
        <dbReference type="Pfam" id="PF07815"/>
    </source>
</evidence>
<evidence type="ECO:0000313" key="10">
    <source>
        <dbReference type="Proteomes" id="UP000693946"/>
    </source>
</evidence>
<evidence type="ECO:0000256" key="1">
    <source>
        <dbReference type="ARBA" id="ARBA00004496"/>
    </source>
</evidence>
<dbReference type="GO" id="GO:0001764">
    <property type="term" value="P:neuron migration"/>
    <property type="evidence" value="ECO:0007669"/>
    <property type="project" value="TreeGrafter"/>
</dbReference>
<dbReference type="GO" id="GO:0030027">
    <property type="term" value="C:lamellipodium"/>
    <property type="evidence" value="ECO:0007669"/>
    <property type="project" value="TreeGrafter"/>
</dbReference>
<reference evidence="9 10" key="1">
    <citation type="journal article" date="2021" name="Sci. Rep.">
        <title>Chromosome anchoring in Senegalese sole (Solea senegalensis) reveals sex-associated markers and genome rearrangements in flatfish.</title>
        <authorList>
            <person name="Guerrero-Cozar I."/>
            <person name="Gomez-Garrido J."/>
            <person name="Berbel C."/>
            <person name="Martinez-Blanch J.F."/>
            <person name="Alioto T."/>
            <person name="Claros M.G."/>
            <person name="Gagnaire P.A."/>
            <person name="Manchado M."/>
        </authorList>
    </citation>
    <scope>NUCLEOTIDE SEQUENCE [LARGE SCALE GENOMIC DNA]</scope>
    <source>
        <strain evidence="9">Sse05_10M</strain>
    </source>
</reference>
<keyword evidence="10" id="KW-1185">Reference proteome</keyword>
<dbReference type="Pfam" id="PF15867">
    <property type="entry name" value="Dynein_attach_N"/>
    <property type="match status" value="1"/>
</dbReference>
<dbReference type="GO" id="GO:0031209">
    <property type="term" value="C:SCAR complex"/>
    <property type="evidence" value="ECO:0007669"/>
    <property type="project" value="TreeGrafter"/>
</dbReference>
<dbReference type="PANTHER" id="PTHR10460">
    <property type="entry name" value="ABL INTERACTOR FAMILY MEMBER"/>
    <property type="match status" value="1"/>
</dbReference>
<feature type="domain" description="Abl-interactor homeo-domain homologous" evidence="7">
    <location>
        <begin position="264"/>
        <end position="335"/>
    </location>
</feature>
<gene>
    <name evidence="9" type="ORF">JOB18_041200</name>
</gene>
<feature type="region of interest" description="Disordered" evidence="6">
    <location>
        <begin position="103"/>
        <end position="129"/>
    </location>
</feature>
<dbReference type="InterPro" id="IPR028457">
    <property type="entry name" value="ABI"/>
</dbReference>
<comment type="caution">
    <text evidence="9">The sequence shown here is derived from an EMBL/GenBank/DDBJ whole genome shotgun (WGS) entry which is preliminary data.</text>
</comment>
<dbReference type="InterPro" id="IPR031733">
    <property type="entry name" value="Dynein_attach_N"/>
</dbReference>